<dbReference type="HOGENOM" id="CLU_753943_0_0_11"/>
<comment type="similarity">
    <text evidence="1">Belongs to the ROK (NagC/XylR) family.</text>
</comment>
<sequence length="367" mass="40074">MRHPAQRRVDHQRDGGPARRRADRGVRLRRVGRQAAADPAPGRPRPGPPGRHRRRRDPGPGHPVRPRAHRTRLRRPAVGRRSGPGPGGPADRRRPRARPRRGGRPGPQRARRRPRRARHRRAGRRPRPRRGRRRARPDLRLGRRPARPPAARPHPVAAAHRQRRQDPRPGRDVVRCGPRLPGRRGRAVRLRHRRVRGRGRPPLPRREQLGRRVGHTKVHVGGRPCRCGARGCLEAYVGAAALVERWDGALPGVGEKAGLAALLAAAEAGRPGAVALLDEAAELLGAAVADLVNLFAPERVVIGGWAGLLLGPRLLPAIEESATRHALAFPRSRTALALSELGPDAVTLGAATLPLCQFLESGGTGAR</sequence>
<dbReference type="PANTHER" id="PTHR18964:SF149">
    <property type="entry name" value="BIFUNCTIONAL UDP-N-ACETYLGLUCOSAMINE 2-EPIMERASE_N-ACETYLMANNOSAMINE KINASE"/>
    <property type="match status" value="1"/>
</dbReference>
<reference evidence="3 4" key="1">
    <citation type="submission" date="2014-05" db="EMBL/GenBank/DDBJ databases">
        <title>Draft Genome Sequence of Kitasatospora cheerisanensis KCTC 2395.</title>
        <authorList>
            <person name="Nam D.H."/>
        </authorList>
    </citation>
    <scope>NUCLEOTIDE SEQUENCE [LARGE SCALE GENOMIC DNA]</scope>
    <source>
        <strain evidence="3 4">KCTC 2395</strain>
    </source>
</reference>
<proteinExistence type="inferred from homology"/>
<dbReference type="Gene3D" id="3.30.420.40">
    <property type="match status" value="1"/>
</dbReference>
<dbReference type="PATRIC" id="fig|1348663.4.peg.4083"/>
<dbReference type="eggNOG" id="COG1940">
    <property type="taxonomic scope" value="Bacteria"/>
</dbReference>
<dbReference type="Proteomes" id="UP000027178">
    <property type="component" value="Unassembled WGS sequence"/>
</dbReference>
<feature type="compositionally biased region" description="Basic and acidic residues" evidence="2">
    <location>
        <begin position="164"/>
        <end position="174"/>
    </location>
</feature>
<evidence type="ECO:0008006" key="5">
    <source>
        <dbReference type="Google" id="ProtNLM"/>
    </source>
</evidence>
<comment type="caution">
    <text evidence="3">The sequence shown here is derived from an EMBL/GenBank/DDBJ whole genome shotgun (WGS) entry which is preliminary data.</text>
</comment>
<dbReference type="Pfam" id="PF00480">
    <property type="entry name" value="ROK"/>
    <property type="match status" value="1"/>
</dbReference>
<dbReference type="EMBL" id="JNBY01000093">
    <property type="protein sequence ID" value="KDN84444.1"/>
    <property type="molecule type" value="Genomic_DNA"/>
</dbReference>
<evidence type="ECO:0000313" key="4">
    <source>
        <dbReference type="Proteomes" id="UP000027178"/>
    </source>
</evidence>
<feature type="compositionally biased region" description="Basic residues" evidence="2">
    <location>
        <begin position="18"/>
        <end position="32"/>
    </location>
</feature>
<protein>
    <recommendedName>
        <fullName evidence="5">ROK family protein</fullName>
    </recommendedName>
</protein>
<feature type="compositionally biased region" description="Basic residues" evidence="2">
    <location>
        <begin position="93"/>
        <end position="135"/>
    </location>
</feature>
<accession>A0A066YWT4</accession>
<dbReference type="SUPFAM" id="SSF53067">
    <property type="entry name" value="Actin-like ATPase domain"/>
    <property type="match status" value="1"/>
</dbReference>
<feature type="compositionally biased region" description="Basic and acidic residues" evidence="2">
    <location>
        <begin position="7"/>
        <end position="17"/>
    </location>
</feature>
<name>A0A066YWT4_9ACTN</name>
<feature type="region of interest" description="Disordered" evidence="2">
    <location>
        <begin position="1"/>
        <end position="186"/>
    </location>
</feature>
<feature type="compositionally biased region" description="Basic residues" evidence="2">
    <location>
        <begin position="64"/>
        <end position="78"/>
    </location>
</feature>
<keyword evidence="4" id="KW-1185">Reference proteome</keyword>
<dbReference type="InterPro" id="IPR000600">
    <property type="entry name" value="ROK"/>
</dbReference>
<organism evidence="3 4">
    <name type="scientific">Kitasatospora cheerisanensis KCTC 2395</name>
    <dbReference type="NCBI Taxonomy" id="1348663"/>
    <lineage>
        <taxon>Bacteria</taxon>
        <taxon>Bacillati</taxon>
        <taxon>Actinomycetota</taxon>
        <taxon>Actinomycetes</taxon>
        <taxon>Kitasatosporales</taxon>
        <taxon>Streptomycetaceae</taxon>
        <taxon>Kitasatospora</taxon>
    </lineage>
</organism>
<dbReference type="AlphaFoldDB" id="A0A066YWT4"/>
<dbReference type="PANTHER" id="PTHR18964">
    <property type="entry name" value="ROK (REPRESSOR, ORF, KINASE) FAMILY"/>
    <property type="match status" value="1"/>
</dbReference>
<dbReference type="InterPro" id="IPR043129">
    <property type="entry name" value="ATPase_NBD"/>
</dbReference>
<evidence type="ECO:0000313" key="3">
    <source>
        <dbReference type="EMBL" id="KDN84444.1"/>
    </source>
</evidence>
<gene>
    <name evidence="3" type="ORF">KCH_42350</name>
</gene>
<evidence type="ECO:0000256" key="2">
    <source>
        <dbReference type="SAM" id="MobiDB-lite"/>
    </source>
</evidence>
<evidence type="ECO:0000256" key="1">
    <source>
        <dbReference type="ARBA" id="ARBA00006479"/>
    </source>
</evidence>